<keyword evidence="3" id="KW-1185">Reference proteome</keyword>
<accession>A0ABV0XSF3</accession>
<name>A0ABV0XSF3_9TELE</name>
<feature type="region of interest" description="Disordered" evidence="1">
    <location>
        <begin position="16"/>
        <end position="52"/>
    </location>
</feature>
<evidence type="ECO:0000313" key="3">
    <source>
        <dbReference type="Proteomes" id="UP001469553"/>
    </source>
</evidence>
<feature type="compositionally biased region" description="Basic and acidic residues" evidence="1">
    <location>
        <begin position="16"/>
        <end position="31"/>
    </location>
</feature>
<feature type="compositionally biased region" description="Gly residues" evidence="1">
    <location>
        <begin position="38"/>
        <end position="52"/>
    </location>
</feature>
<dbReference type="Proteomes" id="UP001469553">
    <property type="component" value="Unassembled WGS sequence"/>
</dbReference>
<comment type="caution">
    <text evidence="2">The sequence shown here is derived from an EMBL/GenBank/DDBJ whole genome shotgun (WGS) entry which is preliminary data.</text>
</comment>
<evidence type="ECO:0000313" key="2">
    <source>
        <dbReference type="EMBL" id="MEQ2284374.1"/>
    </source>
</evidence>
<gene>
    <name evidence="2" type="ORF">AMECASPLE_021041</name>
</gene>
<organism evidence="2 3">
    <name type="scientific">Ameca splendens</name>
    <dbReference type="NCBI Taxonomy" id="208324"/>
    <lineage>
        <taxon>Eukaryota</taxon>
        <taxon>Metazoa</taxon>
        <taxon>Chordata</taxon>
        <taxon>Craniata</taxon>
        <taxon>Vertebrata</taxon>
        <taxon>Euteleostomi</taxon>
        <taxon>Actinopterygii</taxon>
        <taxon>Neopterygii</taxon>
        <taxon>Teleostei</taxon>
        <taxon>Neoteleostei</taxon>
        <taxon>Acanthomorphata</taxon>
        <taxon>Ovalentaria</taxon>
        <taxon>Atherinomorphae</taxon>
        <taxon>Cyprinodontiformes</taxon>
        <taxon>Goodeidae</taxon>
        <taxon>Ameca</taxon>
    </lineage>
</organism>
<evidence type="ECO:0000256" key="1">
    <source>
        <dbReference type="SAM" id="MobiDB-lite"/>
    </source>
</evidence>
<dbReference type="EMBL" id="JAHRIP010011194">
    <property type="protein sequence ID" value="MEQ2284374.1"/>
    <property type="molecule type" value="Genomic_DNA"/>
</dbReference>
<reference evidence="2 3" key="1">
    <citation type="submission" date="2021-06" db="EMBL/GenBank/DDBJ databases">
        <authorList>
            <person name="Palmer J.M."/>
        </authorList>
    </citation>
    <scope>NUCLEOTIDE SEQUENCE [LARGE SCALE GENOMIC DNA]</scope>
    <source>
        <strain evidence="2 3">AS_MEX2019</strain>
        <tissue evidence="2">Muscle</tissue>
    </source>
</reference>
<proteinExistence type="predicted"/>
<sequence length="125" mass="12999">MVGRAGGGKGVTEEWHVEAGLELGGKRSNERCRRRGAAEGGGSKARPGQAGGMAVGPPCVLSPLVLPGLSLRTASAACFTCKTHPVERASTHGAKGKGRKAFLRQCWEKREVGILSSLPLPVFPP</sequence>
<protein>
    <submittedName>
        <fullName evidence="2">Uncharacterized protein</fullName>
    </submittedName>
</protein>